<protein>
    <submittedName>
        <fullName evidence="10">Type I-U CRISPR-associated helicase/endonuclease Cas3</fullName>
    </submittedName>
</protein>
<name>A0ABV8T7W3_9GAMM</name>
<evidence type="ECO:0000256" key="2">
    <source>
        <dbReference type="ARBA" id="ARBA00009046"/>
    </source>
</evidence>
<keyword evidence="5" id="KW-0378">Hydrolase</keyword>
<evidence type="ECO:0000256" key="6">
    <source>
        <dbReference type="ARBA" id="ARBA00022806"/>
    </source>
</evidence>
<evidence type="ECO:0000256" key="8">
    <source>
        <dbReference type="ARBA" id="ARBA00023118"/>
    </source>
</evidence>
<evidence type="ECO:0000256" key="5">
    <source>
        <dbReference type="ARBA" id="ARBA00022801"/>
    </source>
</evidence>
<keyword evidence="4" id="KW-0547">Nucleotide-binding</keyword>
<dbReference type="EMBL" id="JBHSDU010000015">
    <property type="protein sequence ID" value="MFC4314954.1"/>
    <property type="molecule type" value="Genomic_DNA"/>
</dbReference>
<dbReference type="RefSeq" id="WP_380606551.1">
    <property type="nucleotide sequence ID" value="NZ_JBHSDU010000015.1"/>
</dbReference>
<sequence length="940" mass="102926">MKALKFVDFFRDIHGYPPLPWQARLAAQLVRDHEWPDLIDLPTASGKTACLDIALFHSAYCAERGEAWRAARRIVLAVDRRIIVDSAADRAEKLRKSLTRPRTATLNRIARALKSLGGSEPLLCEKLRGGMPREQAFSLDPAQPMIITSTVDQVGSRLLFRGYGVSPYSYPIHAGLLGHDTLLLVDEAHLSAPFLDTLDAIRARQLQAERPLNSVRPVRVVPLSATVRAGGVPFRLDAKDLANKTLAERRSAKKPARLVEASGRSADRVSVLAHEALHLYRRLDSAAPKIAVIVNRVRTARALYDALLKQNLADRFDLQLMIGRCRPLDRDEVTKHVESRVGVDVKDANDRGLIVVATQTIEVGADLDFQGLVTECAALDALRQRFGRLDRLGKFRKAQAVIVGDGGGAEDDPIYGAALREAWSWLSSVGKKIGGFAVVDFSIQSVERLTKGMDLGQLNTKPGLQLSLTPIHIDLLSQTSPTPMFDPDVQALLHGLRSGAPDVHVVWRADLPVASGGSLLDVSELDAAAALLELNPPTSLEVLSLPLRDVRAWLQGRADETGLTDIEGVPEIEAVNGVESKRRFVLRRSGNRWERASARDIKPGDTIVAPSTYGGCDSFGFAPEFTKAVVDLSSRAREELKRSKIVSITERWLAAIGVDIEQRRSIWGMLQKALGSQASSRELFALLMEEISSFITFDLKWLSNQPVLDVVRNAAGKLHAIVATDAVVCAGDLSDEDFSSSYTVPVSLQEHNAGVARHARRLAKKLSLEAEHVKHLTCAGSFHDVGKAEPRTQEVLRSGAPEALPGQLLAKGKRRSGVGRVEFSERHEAYSVAFLRQYPELLKAVADPDLVLYLIGTHHGRGRALMPDRSDDGSAFAVEVAGRTLPFEGAPALGSLGAGWAARFWRLNRRYGPWGIAYLESVLRLADWKCSAEEAKSKRA</sequence>
<keyword evidence="3" id="KW-0479">Metal-binding</keyword>
<dbReference type="Pfam" id="PF01966">
    <property type="entry name" value="HD"/>
    <property type="match status" value="1"/>
</dbReference>
<evidence type="ECO:0000256" key="1">
    <source>
        <dbReference type="ARBA" id="ARBA00006847"/>
    </source>
</evidence>
<gene>
    <name evidence="10" type="primary">cas3u</name>
    <name evidence="10" type="ORF">ACFPN2_38195</name>
</gene>
<keyword evidence="6" id="KW-0347">Helicase</keyword>
<dbReference type="InterPro" id="IPR013444">
    <property type="entry name" value="Helicase_Cas3_CRISPR-ass_Anaes"/>
</dbReference>
<evidence type="ECO:0000256" key="3">
    <source>
        <dbReference type="ARBA" id="ARBA00022723"/>
    </source>
</evidence>
<dbReference type="Gene3D" id="1.10.3210.30">
    <property type="match status" value="1"/>
</dbReference>
<reference evidence="11" key="1">
    <citation type="journal article" date="2019" name="Int. J. Syst. Evol. Microbiol.">
        <title>The Global Catalogue of Microorganisms (GCM) 10K type strain sequencing project: providing services to taxonomists for standard genome sequencing and annotation.</title>
        <authorList>
            <consortium name="The Broad Institute Genomics Platform"/>
            <consortium name="The Broad Institute Genome Sequencing Center for Infectious Disease"/>
            <person name="Wu L."/>
            <person name="Ma J."/>
        </authorList>
    </citation>
    <scope>NUCLEOTIDE SEQUENCE [LARGE SCALE GENOMIC DNA]</scope>
    <source>
        <strain evidence="11">CGMCC 1.10759</strain>
    </source>
</reference>
<keyword evidence="8" id="KW-0051">Antiviral defense</keyword>
<dbReference type="InterPro" id="IPR027417">
    <property type="entry name" value="P-loop_NTPase"/>
</dbReference>
<keyword evidence="11" id="KW-1185">Reference proteome</keyword>
<dbReference type="InterPro" id="IPR038257">
    <property type="entry name" value="CRISPR-assoc_Cas3_HD_sf"/>
</dbReference>
<dbReference type="SUPFAM" id="SSF52540">
    <property type="entry name" value="P-loop containing nucleoside triphosphate hydrolases"/>
    <property type="match status" value="1"/>
</dbReference>
<evidence type="ECO:0000259" key="9">
    <source>
        <dbReference type="PROSITE" id="PS51643"/>
    </source>
</evidence>
<dbReference type="SUPFAM" id="SSF109604">
    <property type="entry name" value="HD-domain/PDEase-like"/>
    <property type="match status" value="1"/>
</dbReference>
<proteinExistence type="inferred from homology"/>
<comment type="similarity">
    <text evidence="1">In the N-terminal section; belongs to the CRISPR-associated nuclease Cas3-HD family.</text>
</comment>
<evidence type="ECO:0000256" key="4">
    <source>
        <dbReference type="ARBA" id="ARBA00022741"/>
    </source>
</evidence>
<evidence type="ECO:0000256" key="7">
    <source>
        <dbReference type="ARBA" id="ARBA00022840"/>
    </source>
</evidence>
<organism evidence="10 11">
    <name type="scientific">Steroidobacter flavus</name>
    <dbReference type="NCBI Taxonomy" id="1842136"/>
    <lineage>
        <taxon>Bacteria</taxon>
        <taxon>Pseudomonadati</taxon>
        <taxon>Pseudomonadota</taxon>
        <taxon>Gammaproteobacteria</taxon>
        <taxon>Steroidobacterales</taxon>
        <taxon>Steroidobacteraceae</taxon>
        <taxon>Steroidobacter</taxon>
    </lineage>
</organism>
<dbReference type="InterPro" id="IPR006483">
    <property type="entry name" value="CRISPR-assoc_Cas3_HD"/>
</dbReference>
<dbReference type="Gene3D" id="3.40.50.300">
    <property type="entry name" value="P-loop containing nucleotide triphosphate hydrolases"/>
    <property type="match status" value="2"/>
</dbReference>
<evidence type="ECO:0000313" key="10">
    <source>
        <dbReference type="EMBL" id="MFC4314954.1"/>
    </source>
</evidence>
<dbReference type="InterPro" id="IPR054712">
    <property type="entry name" value="Cas3-like_dom"/>
</dbReference>
<feature type="domain" description="HD Cas3-type" evidence="9">
    <location>
        <begin position="741"/>
        <end position="929"/>
    </location>
</feature>
<keyword evidence="7" id="KW-0067">ATP-binding</keyword>
<comment type="caution">
    <text evidence="10">The sequence shown here is derived from an EMBL/GenBank/DDBJ whole genome shotgun (WGS) entry which is preliminary data.</text>
</comment>
<comment type="similarity">
    <text evidence="2">In the central section; belongs to the CRISPR-associated helicase Cas3 family.</text>
</comment>
<dbReference type="PROSITE" id="PS51643">
    <property type="entry name" value="HD_CAS3"/>
    <property type="match status" value="1"/>
</dbReference>
<dbReference type="NCBIfam" id="TIGR02621">
    <property type="entry name" value="cas3_GSU0051"/>
    <property type="match status" value="1"/>
</dbReference>
<evidence type="ECO:0000313" key="11">
    <source>
        <dbReference type="Proteomes" id="UP001595904"/>
    </source>
</evidence>
<accession>A0ABV8T7W3</accession>
<dbReference type="InterPro" id="IPR006674">
    <property type="entry name" value="HD_domain"/>
</dbReference>
<dbReference type="Proteomes" id="UP001595904">
    <property type="component" value="Unassembled WGS sequence"/>
</dbReference>
<dbReference type="Pfam" id="PF22590">
    <property type="entry name" value="Cas3-like_C_2"/>
    <property type="match status" value="1"/>
</dbReference>